<protein>
    <submittedName>
        <fullName evidence="5">Uncharacterized protein</fullName>
    </submittedName>
</protein>
<evidence type="ECO:0000256" key="2">
    <source>
        <dbReference type="ARBA" id="ARBA00049648"/>
    </source>
</evidence>
<dbReference type="SMART" id="SM00494">
    <property type="entry name" value="ChtBD2"/>
    <property type="match status" value="2"/>
</dbReference>
<dbReference type="GO" id="GO:0008061">
    <property type="term" value="F:chitin binding"/>
    <property type="evidence" value="ECO:0007669"/>
    <property type="project" value="InterPro"/>
</dbReference>
<dbReference type="PROSITE" id="PS50234">
    <property type="entry name" value="VWFA"/>
    <property type="match status" value="2"/>
</dbReference>
<evidence type="ECO:0000313" key="5">
    <source>
        <dbReference type="EMBL" id="CAG5119178.1"/>
    </source>
</evidence>
<reference evidence="5" key="1">
    <citation type="submission" date="2021-04" db="EMBL/GenBank/DDBJ databases">
        <authorList>
            <consortium name="Molecular Ecology Group"/>
        </authorList>
    </citation>
    <scope>NUCLEOTIDE SEQUENCE</scope>
</reference>
<evidence type="ECO:0000259" key="3">
    <source>
        <dbReference type="PROSITE" id="PS50234"/>
    </source>
</evidence>
<organism evidence="5 6">
    <name type="scientific">Candidula unifasciata</name>
    <dbReference type="NCBI Taxonomy" id="100452"/>
    <lineage>
        <taxon>Eukaryota</taxon>
        <taxon>Metazoa</taxon>
        <taxon>Spiralia</taxon>
        <taxon>Lophotrochozoa</taxon>
        <taxon>Mollusca</taxon>
        <taxon>Gastropoda</taxon>
        <taxon>Heterobranchia</taxon>
        <taxon>Euthyneura</taxon>
        <taxon>Panpulmonata</taxon>
        <taxon>Eupulmonata</taxon>
        <taxon>Stylommatophora</taxon>
        <taxon>Helicina</taxon>
        <taxon>Helicoidea</taxon>
        <taxon>Geomitridae</taxon>
        <taxon>Candidula</taxon>
    </lineage>
</organism>
<feature type="domain" description="VWFA" evidence="3">
    <location>
        <begin position="8"/>
        <end position="183"/>
    </location>
</feature>
<dbReference type="SUPFAM" id="SSF53300">
    <property type="entry name" value="vWA-like"/>
    <property type="match status" value="2"/>
</dbReference>
<keyword evidence="1" id="KW-0379">Hydroxylation</keyword>
<accession>A0A8S3YRZ0</accession>
<dbReference type="Gene3D" id="2.60.120.200">
    <property type="match status" value="1"/>
</dbReference>
<dbReference type="InterPro" id="IPR036508">
    <property type="entry name" value="Chitin-bd_dom_sf"/>
</dbReference>
<dbReference type="AlphaFoldDB" id="A0A8S3YRZ0"/>
<dbReference type="SUPFAM" id="SSF57625">
    <property type="entry name" value="Invertebrate chitin-binding proteins"/>
    <property type="match status" value="1"/>
</dbReference>
<dbReference type="InterPro" id="IPR002557">
    <property type="entry name" value="Chitin-bd_dom"/>
</dbReference>
<dbReference type="InterPro" id="IPR013320">
    <property type="entry name" value="ConA-like_dom_sf"/>
</dbReference>
<dbReference type="SMART" id="SM00327">
    <property type="entry name" value="VWA"/>
    <property type="match status" value="2"/>
</dbReference>
<dbReference type="PROSITE" id="PS50940">
    <property type="entry name" value="CHIT_BIND_II"/>
    <property type="match status" value="1"/>
</dbReference>
<dbReference type="GO" id="GO:0005576">
    <property type="term" value="C:extracellular region"/>
    <property type="evidence" value="ECO:0007669"/>
    <property type="project" value="InterPro"/>
</dbReference>
<feature type="domain" description="Chitin-binding type-2" evidence="4">
    <location>
        <begin position="428"/>
        <end position="492"/>
    </location>
</feature>
<dbReference type="Proteomes" id="UP000678393">
    <property type="component" value="Unassembled WGS sequence"/>
</dbReference>
<evidence type="ECO:0000259" key="4">
    <source>
        <dbReference type="PROSITE" id="PS50940"/>
    </source>
</evidence>
<dbReference type="CDD" id="cd01450">
    <property type="entry name" value="vWFA_subfamily_ECM"/>
    <property type="match status" value="2"/>
</dbReference>
<dbReference type="PANTHER" id="PTHR24020:SF20">
    <property type="entry name" value="PH DOMAIN-CONTAINING PROTEIN"/>
    <property type="match status" value="1"/>
</dbReference>
<dbReference type="Gene3D" id="2.170.140.10">
    <property type="entry name" value="Chitin binding domain"/>
    <property type="match status" value="1"/>
</dbReference>
<dbReference type="InterPro" id="IPR050525">
    <property type="entry name" value="ECM_Assembly_Org"/>
</dbReference>
<gene>
    <name evidence="5" type="ORF">CUNI_LOCUS4736</name>
</gene>
<feature type="non-terminal residue" evidence="5">
    <location>
        <position position="1204"/>
    </location>
</feature>
<dbReference type="InterPro" id="IPR036465">
    <property type="entry name" value="vWFA_dom_sf"/>
</dbReference>
<feature type="domain" description="VWFA" evidence="3">
    <location>
        <begin position="226"/>
        <end position="401"/>
    </location>
</feature>
<dbReference type="EMBL" id="CAJHNH020000668">
    <property type="protein sequence ID" value="CAG5119178.1"/>
    <property type="molecule type" value="Genomic_DNA"/>
</dbReference>
<comment type="similarity">
    <text evidence="2">Belongs to the fibril-associated collagens with interrupted helices (FACIT) family.</text>
</comment>
<keyword evidence="6" id="KW-1185">Reference proteome</keyword>
<dbReference type="PRINTS" id="PR00453">
    <property type="entry name" value="VWFADOMAIN"/>
</dbReference>
<comment type="caution">
    <text evidence="5">The sequence shown here is derived from an EMBL/GenBank/DDBJ whole genome shotgun (WGS) entry which is preliminary data.</text>
</comment>
<dbReference type="SUPFAM" id="SSF49899">
    <property type="entry name" value="Concanavalin A-like lectins/glucanases"/>
    <property type="match status" value="1"/>
</dbReference>
<dbReference type="PANTHER" id="PTHR24020">
    <property type="entry name" value="COLLAGEN ALPHA"/>
    <property type="match status" value="1"/>
</dbReference>
<sequence>RRCDVPADVVFLMDASDSIKPTEWEQEKDFVSVLIDNLEVDRYAIHVGVIVYSTELGQVIDLQPFKTKSQLKGLLQQAEQINQGTDTAKAISKMIEMSENQGRIEAGAKQIGVIITDGRSTDVSATIREARRARLDRHMTMIALGVGNETFLEELVEITGHENTNRLFQVKDFAQLRDVVAQLQELICEIIPATTTKKSITSASTTTVVPTTSPVIPPFPCSMPADLVFLIDGSYSISPPDWVKGKQFVSYLINSIDVGVDSIHVGIVVYGSDIGDVVPLQPFKDKNQLKSAATGLIQPPVGRTNTALGLQKVREMFNTHGRLQVPHIVIVITDGMSSNPSETRDQAIMAKREGITIFVVGVGDRVLRQEVEEMASSPQSLFDAPDFKFLVGMVQLLRDNICSAIQVTSIAATWSTTPVATTTRPPVPELCKQCLVEGGVGFNPLPTDCEKYVMCLPQGASYEPQIKSCPFGMFWSNVAVSCLDARYVDCPADKCKALPDSATYPSVDSSCRSYYSCSNQRSTPLCCEQGYKYVVGIGCLPDPSCLDPCPLNVTIYNQACSPAINLTFEGIFPQLHQTIIHRVIRTDSGSAYFNGDSSLTFPGTIGQDMGDNLLIKFKYRKQRNTTSGEVWNNNNGEWGFQHWFTNTSHNGSTQQTVIVGKSEVARPDIINPRGAAQEPLEVITISRNGTIILDPRYDVKVNATWPAVNQSMVDTIQFSNLGSLSTPTIMNGIVYVPVGFKKVLVHDHSGGGSNLAVPTWKIVSINADGQTGKVEEFGRGAVPVSIQEKYGFDLRSPVTERWFVLAPGGVVLQNGEGAVPYDVINRYAGFTQGTLVKVFERGDSLERWQISKPDGSQLQSGNGDMPQSLVDVHKLDKILVPQQTSTTWSLLASDGTILESGTGNVPDHLVDKYSRNPSVTVLKSSSHSGREPNWEISRPSGVKIMEGRGLLPQGITRFIRGELPLPQISKINKWTVTMPDGTVRNGTGQIPQEILDLFLQMTSTAGKIHHPKSHLKKTWTVNLPDGTVKTGEGEIPEDIRALMNSQGTNFDKKWQITLPDGTVKSGVGDVPPDLLAMISAKRSRRAARTASQSMDIISNCGSASGPSLSVSATDSDITLTLITSQAPSRPVALSLPTTDGLNDVMFTYDGSQVTGYVNGYVRKLPLSGNIETRPSPVVIGQCMSSPETRFVGEIDELQIYFCLP</sequence>
<dbReference type="InterPro" id="IPR002035">
    <property type="entry name" value="VWF_A"/>
</dbReference>
<name>A0A8S3YRZ0_9EUPU</name>
<dbReference type="Gene3D" id="3.40.50.410">
    <property type="entry name" value="von Willebrand factor, type A domain"/>
    <property type="match status" value="2"/>
</dbReference>
<dbReference type="Pfam" id="PF01607">
    <property type="entry name" value="CBM_14"/>
    <property type="match status" value="1"/>
</dbReference>
<proteinExistence type="inferred from homology"/>
<evidence type="ECO:0000313" key="6">
    <source>
        <dbReference type="Proteomes" id="UP000678393"/>
    </source>
</evidence>
<evidence type="ECO:0000256" key="1">
    <source>
        <dbReference type="ARBA" id="ARBA00023278"/>
    </source>
</evidence>
<dbReference type="Pfam" id="PF00092">
    <property type="entry name" value="VWA"/>
    <property type="match status" value="2"/>
</dbReference>
<dbReference type="OrthoDB" id="6081966at2759"/>